<organism evidence="3 4">
    <name type="scientific">Ceratodon purpureus</name>
    <name type="common">Fire moss</name>
    <name type="synonym">Dicranum purpureum</name>
    <dbReference type="NCBI Taxonomy" id="3225"/>
    <lineage>
        <taxon>Eukaryota</taxon>
        <taxon>Viridiplantae</taxon>
        <taxon>Streptophyta</taxon>
        <taxon>Embryophyta</taxon>
        <taxon>Bryophyta</taxon>
        <taxon>Bryophytina</taxon>
        <taxon>Bryopsida</taxon>
        <taxon>Dicranidae</taxon>
        <taxon>Pseudoditrichales</taxon>
        <taxon>Ditrichaceae</taxon>
        <taxon>Ceratodon</taxon>
    </lineage>
</organism>
<evidence type="ECO:0000256" key="1">
    <source>
        <dbReference type="SAM" id="MobiDB-lite"/>
    </source>
</evidence>
<reference evidence="3 4" key="1">
    <citation type="submission" date="2020-06" db="EMBL/GenBank/DDBJ databases">
        <title>WGS assembly of Ceratodon purpureus strain R40.</title>
        <authorList>
            <person name="Carey S.B."/>
            <person name="Jenkins J."/>
            <person name="Shu S."/>
            <person name="Lovell J.T."/>
            <person name="Sreedasyam A."/>
            <person name="Maumus F."/>
            <person name="Tiley G.P."/>
            <person name="Fernandez-Pozo N."/>
            <person name="Barry K."/>
            <person name="Chen C."/>
            <person name="Wang M."/>
            <person name="Lipzen A."/>
            <person name="Daum C."/>
            <person name="Saski C.A."/>
            <person name="Payton A.C."/>
            <person name="Mcbreen J.C."/>
            <person name="Conrad R.E."/>
            <person name="Kollar L.M."/>
            <person name="Olsson S."/>
            <person name="Huttunen S."/>
            <person name="Landis J.B."/>
            <person name="Wickett N.J."/>
            <person name="Johnson M.G."/>
            <person name="Rensing S.A."/>
            <person name="Grimwood J."/>
            <person name="Schmutz J."/>
            <person name="Mcdaniel S.F."/>
        </authorList>
    </citation>
    <scope>NUCLEOTIDE SEQUENCE [LARGE SCALE GENOMIC DNA]</scope>
    <source>
        <strain evidence="3 4">R40</strain>
    </source>
</reference>
<sequence>MRFCICCGACLFWMASWQWFLLYKLQSSLSQQVVNKSSALISLWCLKAEGGPPRGTNLPNVLENPASPKA</sequence>
<evidence type="ECO:0000313" key="4">
    <source>
        <dbReference type="Proteomes" id="UP000822688"/>
    </source>
</evidence>
<comment type="caution">
    <text evidence="3">The sequence shown here is derived from an EMBL/GenBank/DDBJ whole genome shotgun (WGS) entry which is preliminary data.</text>
</comment>
<keyword evidence="4" id="KW-1185">Reference proteome</keyword>
<evidence type="ECO:0008006" key="5">
    <source>
        <dbReference type="Google" id="ProtNLM"/>
    </source>
</evidence>
<feature type="chain" id="PRO_5035720733" description="Secreted protein" evidence="2">
    <location>
        <begin position="31"/>
        <end position="70"/>
    </location>
</feature>
<dbReference type="EMBL" id="CM026432">
    <property type="protein sequence ID" value="KAG0558002.1"/>
    <property type="molecule type" value="Genomic_DNA"/>
</dbReference>
<evidence type="ECO:0000256" key="2">
    <source>
        <dbReference type="SAM" id="SignalP"/>
    </source>
</evidence>
<evidence type="ECO:0000313" key="3">
    <source>
        <dbReference type="EMBL" id="KAG0558002.1"/>
    </source>
</evidence>
<dbReference type="AlphaFoldDB" id="A0A8T0GLT8"/>
<feature type="region of interest" description="Disordered" evidence="1">
    <location>
        <begin position="50"/>
        <end position="70"/>
    </location>
</feature>
<dbReference type="Proteomes" id="UP000822688">
    <property type="component" value="Chromosome 11"/>
</dbReference>
<protein>
    <recommendedName>
        <fullName evidence="5">Secreted protein</fullName>
    </recommendedName>
</protein>
<proteinExistence type="predicted"/>
<gene>
    <name evidence="3" type="ORF">KC19_11G171800</name>
</gene>
<name>A0A8T0GLT8_CERPU</name>
<feature type="signal peptide" evidence="2">
    <location>
        <begin position="1"/>
        <end position="30"/>
    </location>
</feature>
<accession>A0A8T0GLT8</accession>
<keyword evidence="2" id="KW-0732">Signal</keyword>